<gene>
    <name evidence="1" type="ORF">IAC10_10280</name>
</gene>
<comment type="caution">
    <text evidence="1">The sequence shown here is derived from an EMBL/GenBank/DDBJ whole genome shotgun (WGS) entry which is preliminary data.</text>
</comment>
<reference evidence="1" key="2">
    <citation type="journal article" date="2021" name="PeerJ">
        <title>Extensive microbial diversity within the chicken gut microbiome revealed by metagenomics and culture.</title>
        <authorList>
            <person name="Gilroy R."/>
            <person name="Ravi A."/>
            <person name="Getino M."/>
            <person name="Pursley I."/>
            <person name="Horton D.L."/>
            <person name="Alikhan N.F."/>
            <person name="Baker D."/>
            <person name="Gharbi K."/>
            <person name="Hall N."/>
            <person name="Watson M."/>
            <person name="Adriaenssens E.M."/>
            <person name="Foster-Nyarko E."/>
            <person name="Jarju S."/>
            <person name="Secka A."/>
            <person name="Antonio M."/>
            <person name="Oren A."/>
            <person name="Chaudhuri R.R."/>
            <person name="La Ragione R."/>
            <person name="Hildebrand F."/>
            <person name="Pallen M.J."/>
        </authorList>
    </citation>
    <scope>NUCLEOTIDE SEQUENCE</scope>
    <source>
        <strain evidence="1">6276</strain>
    </source>
</reference>
<accession>A0A9D1JNG7</accession>
<organism evidence="1 2">
    <name type="scientific">Candidatus Scatousia excrementigallinarum</name>
    <dbReference type="NCBI Taxonomy" id="2840935"/>
    <lineage>
        <taxon>Bacteria</taxon>
        <taxon>Candidatus Scatousia</taxon>
    </lineage>
</organism>
<reference evidence="1" key="1">
    <citation type="submission" date="2020-10" db="EMBL/GenBank/DDBJ databases">
        <authorList>
            <person name="Gilroy R."/>
        </authorList>
    </citation>
    <scope>NUCLEOTIDE SEQUENCE</scope>
    <source>
        <strain evidence="1">6276</strain>
    </source>
</reference>
<proteinExistence type="predicted"/>
<dbReference type="Proteomes" id="UP000823928">
    <property type="component" value="Unassembled WGS sequence"/>
</dbReference>
<dbReference type="AlphaFoldDB" id="A0A9D1JNG7"/>
<name>A0A9D1JNG7_9BACT</name>
<dbReference type="EMBL" id="DVIU01000203">
    <property type="protein sequence ID" value="HIS36996.1"/>
    <property type="molecule type" value="Genomic_DNA"/>
</dbReference>
<sequence>MKNKKVLDMDELMVDYAEMTSFDFNSLDYKQIQDLQQITGSEYDNLPMPFKYGKFDLVDLFHSFISQKD</sequence>
<evidence type="ECO:0000313" key="1">
    <source>
        <dbReference type="EMBL" id="HIS36996.1"/>
    </source>
</evidence>
<protein>
    <submittedName>
        <fullName evidence="1">Uncharacterized protein</fullName>
    </submittedName>
</protein>
<evidence type="ECO:0000313" key="2">
    <source>
        <dbReference type="Proteomes" id="UP000823928"/>
    </source>
</evidence>